<evidence type="ECO:0000313" key="1">
    <source>
        <dbReference type="EMBL" id="OWZ00992.1"/>
    </source>
</evidence>
<accession>A0A225V6S2</accession>
<protein>
    <submittedName>
        <fullName evidence="1">Uncharacterized protein</fullName>
    </submittedName>
</protein>
<dbReference type="OrthoDB" id="123147at2759"/>
<dbReference type="AlphaFoldDB" id="A0A225V6S2"/>
<dbReference type="PANTHER" id="PTHR40866:SF1">
    <property type="entry name" value="BED-TYPE DOMAIN-CONTAINING PROTEIN"/>
    <property type="match status" value="1"/>
</dbReference>
<name>A0A225V6S2_9STRA</name>
<organism evidence="1 2">
    <name type="scientific">Phytophthora megakarya</name>
    <dbReference type="NCBI Taxonomy" id="4795"/>
    <lineage>
        <taxon>Eukaryota</taxon>
        <taxon>Sar</taxon>
        <taxon>Stramenopiles</taxon>
        <taxon>Oomycota</taxon>
        <taxon>Peronosporomycetes</taxon>
        <taxon>Peronosporales</taxon>
        <taxon>Peronosporaceae</taxon>
        <taxon>Phytophthora</taxon>
    </lineage>
</organism>
<proteinExistence type="predicted"/>
<dbReference type="PANTHER" id="PTHR40866">
    <property type="entry name" value="BED-TYPE DOMAIN-CONTAINING PROTEIN"/>
    <property type="match status" value="1"/>
</dbReference>
<keyword evidence="2" id="KW-1185">Reference proteome</keyword>
<gene>
    <name evidence="1" type="ORF">PHMEG_00027703</name>
</gene>
<dbReference type="EMBL" id="NBNE01007182">
    <property type="protein sequence ID" value="OWZ00992.1"/>
    <property type="molecule type" value="Genomic_DNA"/>
</dbReference>
<sequence length="323" mass="36279">MVRATRPATTFTNAQISAFYFSPCRDEYDEVILDYYRCRCGMVRKQTNRNGFTNLMQHVLRQHPDHEASMLAATTAETGSVVSFVRHSSQNLFAWLDWIVGSNLPLAFCESRAARRYTNLQPISSESLRAGMGGVMQAVKRKIAAELPSRFGIMFDGMAPLMNEVDDDLSARTHLEFLATMLPRDFGVQAGQCRFLVGDNCSVNRLFATLLGVPLVGCASHRLNRAVQQDMAQHEDDLAAVQALMIKLRTLTQSAKLRLKTELRPVIPQDTSTFAMVQRYLKVLEFIDAEDDDIMEVMPTPAATKRLCVLFKELKDIESVSKS</sequence>
<dbReference type="Proteomes" id="UP000198211">
    <property type="component" value="Unassembled WGS sequence"/>
</dbReference>
<feature type="non-terminal residue" evidence="1">
    <location>
        <position position="323"/>
    </location>
</feature>
<reference evidence="2" key="1">
    <citation type="submission" date="2017-03" db="EMBL/GenBank/DDBJ databases">
        <title>Phytopthora megakarya and P. palmivora, two closely related causual agents of cacao black pod achieved similar genome size and gene model numbers by different mechanisms.</title>
        <authorList>
            <person name="Ali S."/>
            <person name="Shao J."/>
            <person name="Larry D.J."/>
            <person name="Kronmiller B."/>
            <person name="Shen D."/>
            <person name="Strem M.D."/>
            <person name="Melnick R.L."/>
            <person name="Guiltinan M.J."/>
            <person name="Tyler B.M."/>
            <person name="Meinhardt L.W."/>
            <person name="Bailey B.A."/>
        </authorList>
    </citation>
    <scope>NUCLEOTIDE SEQUENCE [LARGE SCALE GENOMIC DNA]</scope>
    <source>
        <strain evidence="2">zdho120</strain>
    </source>
</reference>
<evidence type="ECO:0000313" key="2">
    <source>
        <dbReference type="Proteomes" id="UP000198211"/>
    </source>
</evidence>
<comment type="caution">
    <text evidence="1">The sequence shown here is derived from an EMBL/GenBank/DDBJ whole genome shotgun (WGS) entry which is preliminary data.</text>
</comment>